<organism evidence="11">
    <name type="scientific">Lygus hesperus</name>
    <name type="common">Western plant bug</name>
    <dbReference type="NCBI Taxonomy" id="30085"/>
    <lineage>
        <taxon>Eukaryota</taxon>
        <taxon>Metazoa</taxon>
        <taxon>Ecdysozoa</taxon>
        <taxon>Arthropoda</taxon>
        <taxon>Hexapoda</taxon>
        <taxon>Insecta</taxon>
        <taxon>Pterygota</taxon>
        <taxon>Neoptera</taxon>
        <taxon>Paraneoptera</taxon>
        <taxon>Hemiptera</taxon>
        <taxon>Heteroptera</taxon>
        <taxon>Panheteroptera</taxon>
        <taxon>Cimicomorpha</taxon>
        <taxon>Miridae</taxon>
        <taxon>Mirini</taxon>
        <taxon>Lygus</taxon>
    </lineage>
</organism>
<proteinExistence type="inferred from homology"/>
<dbReference type="SUPFAM" id="SSF51735">
    <property type="entry name" value="NAD(P)-binding Rossmann-fold domains"/>
    <property type="match status" value="1"/>
</dbReference>
<dbReference type="GO" id="GO:0035999">
    <property type="term" value="P:tetrahydrofolate interconversion"/>
    <property type="evidence" value="ECO:0007669"/>
    <property type="project" value="TreeGrafter"/>
</dbReference>
<dbReference type="GO" id="GO:0004487">
    <property type="term" value="F:methylenetetrahydrofolate dehydrogenase (NAD+) activity"/>
    <property type="evidence" value="ECO:0007669"/>
    <property type="project" value="TreeGrafter"/>
</dbReference>
<evidence type="ECO:0000256" key="2">
    <source>
        <dbReference type="ARBA" id="ARBA00012776"/>
    </source>
</evidence>
<keyword evidence="3" id="KW-0554">One-carbon metabolism</keyword>
<evidence type="ECO:0000256" key="8">
    <source>
        <dbReference type="SAM" id="MobiDB-lite"/>
    </source>
</evidence>
<keyword evidence="6" id="KW-0511">Multifunctional enzyme</keyword>
<feature type="domain" description="Tetrahydrofolate dehydrogenase/cyclohydrolase NAD(P)-binding" evidence="10">
    <location>
        <begin position="169"/>
        <end position="328"/>
    </location>
</feature>
<dbReference type="PRINTS" id="PR00085">
    <property type="entry name" value="THFDHDRGNASE"/>
</dbReference>
<dbReference type="InterPro" id="IPR020630">
    <property type="entry name" value="THF_DH/CycHdrlase_cat_dom"/>
</dbReference>
<dbReference type="FunFam" id="3.40.50.10860:FF:000005">
    <property type="entry name" value="C-1-tetrahydrofolate synthase, cytoplasmic, putative"/>
    <property type="match status" value="1"/>
</dbReference>
<dbReference type="Gene3D" id="3.40.50.10860">
    <property type="entry name" value="Leucine Dehydrogenase, chain A, domain 1"/>
    <property type="match status" value="1"/>
</dbReference>
<feature type="compositionally biased region" description="Polar residues" evidence="8">
    <location>
        <begin position="339"/>
        <end position="356"/>
    </location>
</feature>
<evidence type="ECO:0000259" key="10">
    <source>
        <dbReference type="Pfam" id="PF02882"/>
    </source>
</evidence>
<dbReference type="GO" id="GO:0005739">
    <property type="term" value="C:mitochondrion"/>
    <property type="evidence" value="ECO:0007669"/>
    <property type="project" value="TreeGrafter"/>
</dbReference>
<keyword evidence="4 11" id="KW-0378">Hydrolase</keyword>
<dbReference type="CDD" id="cd01080">
    <property type="entry name" value="NAD_bind_m-THF_DH_Cyclohyd"/>
    <property type="match status" value="1"/>
</dbReference>
<comment type="catalytic activity">
    <reaction evidence="7">
        <text>(6R)-5,10-methenyltetrahydrofolate + H2O = (6R)-10-formyltetrahydrofolate + H(+)</text>
        <dbReference type="Rhea" id="RHEA:23700"/>
        <dbReference type="ChEBI" id="CHEBI:15377"/>
        <dbReference type="ChEBI" id="CHEBI:15378"/>
        <dbReference type="ChEBI" id="CHEBI:57455"/>
        <dbReference type="ChEBI" id="CHEBI:195366"/>
        <dbReference type="EC" id="3.5.4.9"/>
    </reaction>
</comment>
<evidence type="ECO:0000256" key="3">
    <source>
        <dbReference type="ARBA" id="ARBA00022563"/>
    </source>
</evidence>
<accession>A0A0A9YFC8</accession>
<evidence type="ECO:0000256" key="6">
    <source>
        <dbReference type="ARBA" id="ARBA00023268"/>
    </source>
</evidence>
<feature type="domain" description="Tetrahydrofolate dehydrogenase/cyclohydrolase catalytic" evidence="9">
    <location>
        <begin position="35"/>
        <end position="150"/>
    </location>
</feature>
<dbReference type="InterPro" id="IPR020631">
    <property type="entry name" value="THF_DH/CycHdrlase_NAD-bd_dom"/>
</dbReference>
<dbReference type="Pfam" id="PF00763">
    <property type="entry name" value="THF_DHG_CYH"/>
    <property type="match status" value="1"/>
</dbReference>
<feature type="region of interest" description="Disordered" evidence="8">
    <location>
        <begin position="337"/>
        <end position="356"/>
    </location>
</feature>
<evidence type="ECO:0000313" key="11">
    <source>
        <dbReference type="EMBL" id="JAG31767.1"/>
    </source>
</evidence>
<gene>
    <name evidence="11" type="primary">Mthfd2</name>
    <name evidence="11" type="ORF">CM83_35251</name>
</gene>
<evidence type="ECO:0000256" key="4">
    <source>
        <dbReference type="ARBA" id="ARBA00022801"/>
    </source>
</evidence>
<comment type="subunit">
    <text evidence="1">Homodimer.</text>
</comment>
<dbReference type="HAMAP" id="MF_01576">
    <property type="entry name" value="THF_DHG_CYH"/>
    <property type="match status" value="1"/>
</dbReference>
<keyword evidence="5" id="KW-0560">Oxidoreductase</keyword>
<reference evidence="11" key="2">
    <citation type="submission" date="2014-07" db="EMBL/GenBank/DDBJ databases">
        <authorList>
            <person name="Hull J."/>
        </authorList>
    </citation>
    <scope>NUCLEOTIDE SEQUENCE</scope>
</reference>
<protein>
    <recommendedName>
        <fullName evidence="2">methenyltetrahydrofolate cyclohydrolase</fullName>
        <ecNumber evidence="2">3.5.4.9</ecNumber>
    </recommendedName>
</protein>
<dbReference type="InterPro" id="IPR046346">
    <property type="entry name" value="Aminoacid_DH-like_N_sf"/>
</dbReference>
<dbReference type="PANTHER" id="PTHR48099:SF11">
    <property type="entry name" value="BIFUNCTIONAL METHYLENETETRAHYDROFOLATE DEHYDROGENASE_CYCLOHYDROLASE, MITOCHONDRIAL"/>
    <property type="match status" value="1"/>
</dbReference>
<reference evidence="11" key="1">
    <citation type="journal article" date="2014" name="PLoS ONE">
        <title>Transcriptome-Based Identification of ABC Transporters in the Western Tarnished Plant Bug Lygus hesperus.</title>
        <authorList>
            <person name="Hull J.J."/>
            <person name="Chaney K."/>
            <person name="Geib S.M."/>
            <person name="Fabrick J.A."/>
            <person name="Brent C.S."/>
            <person name="Walsh D."/>
            <person name="Lavine L.C."/>
        </authorList>
    </citation>
    <scope>NUCLEOTIDE SEQUENCE</scope>
</reference>
<dbReference type="AlphaFoldDB" id="A0A0A9YFC8"/>
<evidence type="ECO:0000256" key="7">
    <source>
        <dbReference type="ARBA" id="ARBA00036357"/>
    </source>
</evidence>
<dbReference type="Gene3D" id="3.40.50.720">
    <property type="entry name" value="NAD(P)-binding Rossmann-like Domain"/>
    <property type="match status" value="1"/>
</dbReference>
<evidence type="ECO:0000259" key="9">
    <source>
        <dbReference type="Pfam" id="PF00763"/>
    </source>
</evidence>
<dbReference type="EMBL" id="GBHO01011837">
    <property type="protein sequence ID" value="JAG31767.1"/>
    <property type="molecule type" value="Transcribed_RNA"/>
</dbReference>
<dbReference type="PANTHER" id="PTHR48099">
    <property type="entry name" value="C-1-TETRAHYDROFOLATE SYNTHASE, CYTOPLASMIC-RELATED"/>
    <property type="match status" value="1"/>
</dbReference>
<evidence type="ECO:0000256" key="1">
    <source>
        <dbReference type="ARBA" id="ARBA00011738"/>
    </source>
</evidence>
<dbReference type="GO" id="GO:0004488">
    <property type="term" value="F:methylenetetrahydrofolate dehydrogenase (NADP+) activity"/>
    <property type="evidence" value="ECO:0007669"/>
    <property type="project" value="InterPro"/>
</dbReference>
<dbReference type="GO" id="GO:0004477">
    <property type="term" value="F:methenyltetrahydrofolate cyclohydrolase activity"/>
    <property type="evidence" value="ECO:0007669"/>
    <property type="project" value="UniProtKB-EC"/>
</dbReference>
<dbReference type="InterPro" id="IPR036291">
    <property type="entry name" value="NAD(P)-bd_dom_sf"/>
</dbReference>
<sequence>MNANTILQEMFHRITPRLCSSLGHPVSCRRKCTIIDGKIVFENVLKAVKKDVDAWVEQGNRRPCLTALTAGYDPSSMSYVKIKKKAAKFVGIDCDIVELTSGYNDDDIIRIIRRLNESESVDGILVQLPLYPHNKELNICDAVHHSKDVDGTSSSSMGNLCNNKDMFAPCTSLAVHHILDSIRDLNFCGKHAVVIGRSKHVGLPIAMLLHSSERKGDIRGFNMTTSIVHRHTPPKLLSELCESADVLVSAAGIPGLVTSDMVKAGAVVIDVGITKVEDPKTGKRLFKGDVDFAEVKKKAMYLTSVPGGVGPVTVGMLMKNVLKAAKLQVAARNVDTPIDDQQQSEESNNNVFPNKI</sequence>
<dbReference type="InterPro" id="IPR000672">
    <property type="entry name" value="THF_DH/CycHdrlase"/>
</dbReference>
<evidence type="ECO:0000256" key="5">
    <source>
        <dbReference type="ARBA" id="ARBA00023002"/>
    </source>
</evidence>
<dbReference type="EC" id="3.5.4.9" evidence="2"/>
<dbReference type="Pfam" id="PF02882">
    <property type="entry name" value="THF_DHG_CYH_C"/>
    <property type="match status" value="1"/>
</dbReference>
<name>A0A0A9YFC8_LYGHE</name>
<dbReference type="SUPFAM" id="SSF53223">
    <property type="entry name" value="Aminoacid dehydrogenase-like, N-terminal domain"/>
    <property type="match status" value="1"/>
</dbReference>